<name>A0A2N5NFZ9_MEDGN</name>
<dbReference type="RefSeq" id="WP_101880025.1">
    <property type="nucleotide sequence ID" value="NZ_NIHM01000018.1"/>
</dbReference>
<comment type="caution">
    <text evidence="3">The sequence shown here is derived from an EMBL/GenBank/DDBJ whole genome shotgun (WGS) entry which is preliminary data.</text>
</comment>
<keyword evidence="1 2" id="KW-0732">Signal</keyword>
<dbReference type="EMBL" id="NIHM01000018">
    <property type="protein sequence ID" value="PLT53506.1"/>
    <property type="molecule type" value="Genomic_DNA"/>
</dbReference>
<evidence type="ECO:0000313" key="3">
    <source>
        <dbReference type="EMBL" id="PLT53506.1"/>
    </source>
</evidence>
<dbReference type="Proteomes" id="UP000234849">
    <property type="component" value="Unassembled WGS sequence"/>
</dbReference>
<dbReference type="PANTHER" id="PTHR43649:SF33">
    <property type="entry name" value="POLYGALACTURONAN_RHAMNOGALACTURONAN-BINDING PROTEIN YTCQ"/>
    <property type="match status" value="1"/>
</dbReference>
<feature type="signal peptide" evidence="2">
    <location>
        <begin position="1"/>
        <end position="22"/>
    </location>
</feature>
<dbReference type="PANTHER" id="PTHR43649">
    <property type="entry name" value="ARABINOSE-BINDING PROTEIN-RELATED"/>
    <property type="match status" value="1"/>
</dbReference>
<evidence type="ECO:0000256" key="1">
    <source>
        <dbReference type="ARBA" id="ARBA00022729"/>
    </source>
</evidence>
<protein>
    <submittedName>
        <fullName evidence="3">ABC transporter substrate-binding protein</fullName>
    </submittedName>
</protein>
<proteinExistence type="predicted"/>
<accession>A0A2N5NFZ9</accession>
<feature type="chain" id="PRO_5038471034" evidence="2">
    <location>
        <begin position="23"/>
        <end position="561"/>
    </location>
</feature>
<sequence>MKKRIKSIIAASLSLVLVFSMTGCGSKERMEAEVNPDTPVEDVEFPLKEKAELSFITSAPATSTQEPNERTIFKRLEKQTNVHIDWTCFVADQFADKKNLALAQFGNLPDGLFNAGMNDYDLLRYAKQGIIIPVEHLIDKYMPNLKAIFEKYPEYRTMCTAPDGHIYSFPWIEQLGEGKEAIQAIGNIPYINKKWLDFLGLKVPETTEELEKVLIAFRDHAEELKSEFDIEGDVIPMSFIINNGDQDPAILINGFGEGYGDTGDHFAVTDEGKVIYTTVQEGYKEGIQWLHELVEQKLVDPEAFTQEWSTYVAKGKNHRYGLCFTWDISNIDNYEDYVMLPVLAGPNGLVNITRQNNSETSGFDRGRCVLTTSCKNTALAAAWIDQMYAPLQSPQNNWGTYGEKDSFNIFAMGTNKDGEKMLKHMDLGNESPVEVREAQSVNGPLAVLNEYYDVYVTQPADAKWRLDNMHETYLEDMHSKYVYPNVFMSIEDTNKVTQYDTDIKKYAEQKKADWILNGGIEKEWDSYLKKMEQYGLSDYLAIKQKYFDKYQESLKSEQGKE</sequence>
<evidence type="ECO:0000256" key="2">
    <source>
        <dbReference type="SAM" id="SignalP"/>
    </source>
</evidence>
<gene>
    <name evidence="3" type="ORF">CDL18_11955</name>
</gene>
<evidence type="ECO:0000313" key="4">
    <source>
        <dbReference type="Proteomes" id="UP000234849"/>
    </source>
</evidence>
<dbReference type="InterPro" id="IPR050490">
    <property type="entry name" value="Bact_solute-bd_prot1"/>
</dbReference>
<organism evidence="3 4">
    <name type="scientific">Mediterraneibacter gnavus</name>
    <name type="common">Ruminococcus gnavus</name>
    <dbReference type="NCBI Taxonomy" id="33038"/>
    <lineage>
        <taxon>Bacteria</taxon>
        <taxon>Bacillati</taxon>
        <taxon>Bacillota</taxon>
        <taxon>Clostridia</taxon>
        <taxon>Lachnospirales</taxon>
        <taxon>Lachnospiraceae</taxon>
        <taxon>Mediterraneibacter</taxon>
    </lineage>
</organism>
<dbReference type="AlphaFoldDB" id="A0A2N5NFZ9"/>
<dbReference type="SUPFAM" id="SSF53850">
    <property type="entry name" value="Periplasmic binding protein-like II"/>
    <property type="match status" value="1"/>
</dbReference>
<dbReference type="PROSITE" id="PS51257">
    <property type="entry name" value="PROKAR_LIPOPROTEIN"/>
    <property type="match status" value="1"/>
</dbReference>
<dbReference type="Gene3D" id="3.40.190.10">
    <property type="entry name" value="Periplasmic binding protein-like II"/>
    <property type="match status" value="2"/>
</dbReference>
<reference evidence="3 4" key="1">
    <citation type="journal article" date="2017" name="Genome Med.">
        <title>A novel Ruminococcus gnavus clade enriched in inflammatory bowel disease patients.</title>
        <authorList>
            <person name="Hall A.B."/>
            <person name="Yassour M."/>
            <person name="Sauk J."/>
            <person name="Garner A."/>
            <person name="Jiang X."/>
            <person name="Arthur T."/>
            <person name="Lagoudas G.K."/>
            <person name="Vatanen T."/>
            <person name="Fornelos N."/>
            <person name="Wilson R."/>
            <person name="Bertha M."/>
            <person name="Cohen M."/>
            <person name="Garber J."/>
            <person name="Khalili H."/>
            <person name="Gevers D."/>
            <person name="Ananthakrishnan A.N."/>
            <person name="Kugathasan S."/>
            <person name="Lander E.S."/>
            <person name="Blainey P."/>
            <person name="Vlamakis H."/>
            <person name="Xavier R.J."/>
            <person name="Huttenhower C."/>
        </authorList>
    </citation>
    <scope>NUCLEOTIDE SEQUENCE [LARGE SCALE GENOMIC DNA]</scope>
    <source>
        <strain evidence="3 4">RJX1118</strain>
    </source>
</reference>